<keyword evidence="1" id="KW-1133">Transmembrane helix</keyword>
<keyword evidence="1" id="KW-0812">Transmembrane</keyword>
<dbReference type="Proteomes" id="UP001310692">
    <property type="component" value="Unassembled WGS sequence"/>
</dbReference>
<feature type="transmembrane region" description="Helical" evidence="1">
    <location>
        <begin position="81"/>
        <end position="106"/>
    </location>
</feature>
<sequence>MAHPIYQYSSIARPLEAKFRTNLAVLILLPLIAIGLAGFERFYRAAEFGDAVATGVIGALAAFLAWALTRELDPDRNPGAFVAMALCVAASALGFGPGLFAAAVILMSVRVVVRTVGLPARTTDLALVLVLAAAAAGFTGDWWLCLVPGAAFVIDYLFDRRQRLAPVFAAGALALAALVFVTSGWSWAETDTLVRGWIVAVVTVGGLFALMTVTCPPVTSRCDASNDLLDKRRIQAGMALTLGAAALTLLGGLDSLTASLPVWAAMGGVIEGRAMPKRKI</sequence>
<dbReference type="EMBL" id="JAZDRO010000004">
    <property type="protein sequence ID" value="MEE2567233.1"/>
    <property type="molecule type" value="Genomic_DNA"/>
</dbReference>
<dbReference type="RefSeq" id="WP_330196792.1">
    <property type="nucleotide sequence ID" value="NZ_JAZDRO010000004.1"/>
</dbReference>
<feature type="transmembrane region" description="Helical" evidence="1">
    <location>
        <begin position="166"/>
        <end position="188"/>
    </location>
</feature>
<protein>
    <submittedName>
        <fullName evidence="2">Uncharacterized protein</fullName>
    </submittedName>
</protein>
<evidence type="ECO:0000256" key="1">
    <source>
        <dbReference type="SAM" id="Phobius"/>
    </source>
</evidence>
<feature type="transmembrane region" description="Helical" evidence="1">
    <location>
        <begin position="21"/>
        <end position="39"/>
    </location>
</feature>
<keyword evidence="1" id="KW-0472">Membrane</keyword>
<evidence type="ECO:0000313" key="2">
    <source>
        <dbReference type="EMBL" id="MEE2567233.1"/>
    </source>
</evidence>
<organism evidence="2 3">
    <name type="scientific">Hyphobacterium marinum</name>
    <dbReference type="NCBI Taxonomy" id="3116574"/>
    <lineage>
        <taxon>Bacteria</taxon>
        <taxon>Pseudomonadati</taxon>
        <taxon>Pseudomonadota</taxon>
        <taxon>Alphaproteobacteria</taxon>
        <taxon>Maricaulales</taxon>
        <taxon>Maricaulaceae</taxon>
        <taxon>Hyphobacterium</taxon>
    </lineage>
</organism>
<gene>
    <name evidence="2" type="ORF">V0U35_11145</name>
</gene>
<evidence type="ECO:0000313" key="3">
    <source>
        <dbReference type="Proteomes" id="UP001310692"/>
    </source>
</evidence>
<comment type="caution">
    <text evidence="2">The sequence shown here is derived from an EMBL/GenBank/DDBJ whole genome shotgun (WGS) entry which is preliminary data.</text>
</comment>
<proteinExistence type="predicted"/>
<feature type="transmembrane region" description="Helical" evidence="1">
    <location>
        <begin position="194"/>
        <end position="213"/>
    </location>
</feature>
<name>A0ABU7M0B4_9PROT</name>
<accession>A0ABU7M0B4</accession>
<feature type="transmembrane region" description="Helical" evidence="1">
    <location>
        <begin position="234"/>
        <end position="253"/>
    </location>
</feature>
<reference evidence="2 3" key="1">
    <citation type="submission" date="2024-01" db="EMBL/GenBank/DDBJ databases">
        <title>Hyphobacterium bacterium isolated from marine sediment.</title>
        <authorList>
            <person name="Zhao S."/>
        </authorList>
    </citation>
    <scope>NUCLEOTIDE SEQUENCE [LARGE SCALE GENOMIC DNA]</scope>
    <source>
        <strain evidence="2 3">Y60-23</strain>
    </source>
</reference>
<feature type="transmembrane region" description="Helical" evidence="1">
    <location>
        <begin position="126"/>
        <end position="154"/>
    </location>
</feature>
<keyword evidence="3" id="KW-1185">Reference proteome</keyword>
<feature type="transmembrane region" description="Helical" evidence="1">
    <location>
        <begin position="51"/>
        <end position="69"/>
    </location>
</feature>